<dbReference type="Proteomes" id="UP000030146">
    <property type="component" value="Unassembled WGS sequence"/>
</dbReference>
<dbReference type="Gene3D" id="2.60.40.10">
    <property type="entry name" value="Immunoglobulins"/>
    <property type="match status" value="2"/>
</dbReference>
<keyword evidence="3" id="KW-0378">Hydrolase</keyword>
<organism evidence="7 8">
    <name type="scientific">Porphyromonas gulae</name>
    <dbReference type="NCBI Taxonomy" id="111105"/>
    <lineage>
        <taxon>Bacteria</taxon>
        <taxon>Pseudomonadati</taxon>
        <taxon>Bacteroidota</taxon>
        <taxon>Bacteroidia</taxon>
        <taxon>Bacteroidales</taxon>
        <taxon>Porphyromonadaceae</taxon>
        <taxon>Porphyromonas</taxon>
    </lineage>
</organism>
<keyword evidence="3" id="KW-0788">Thiol protease</keyword>
<dbReference type="GO" id="GO:0006508">
    <property type="term" value="P:proteolysis"/>
    <property type="evidence" value="ECO:0007669"/>
    <property type="project" value="UniProtKB-KW"/>
</dbReference>
<evidence type="ECO:0000313" key="8">
    <source>
        <dbReference type="Proteomes" id="UP000030146"/>
    </source>
</evidence>
<comment type="similarity">
    <text evidence="1">Belongs to the peptidase C25 family.</text>
</comment>
<dbReference type="InterPro" id="IPR000601">
    <property type="entry name" value="PKD_dom"/>
</dbReference>
<keyword evidence="8" id="KW-1185">Reference proteome</keyword>
<accession>A0A0A2F5X3</accession>
<dbReference type="EMBL" id="JRAK01000128">
    <property type="protein sequence ID" value="KGN85460.1"/>
    <property type="molecule type" value="Genomic_DNA"/>
</dbReference>
<evidence type="ECO:0000256" key="5">
    <source>
        <dbReference type="SAM" id="Phobius"/>
    </source>
</evidence>
<dbReference type="SMART" id="SM00089">
    <property type="entry name" value="PKD"/>
    <property type="match status" value="2"/>
</dbReference>
<reference evidence="7 8" key="1">
    <citation type="submission" date="2014-08" db="EMBL/GenBank/DDBJ databases">
        <title>Porphyromonas gulae strain:COT-052_OH3439 Genome sequencing.</title>
        <authorList>
            <person name="Wallis C."/>
            <person name="Deusch O."/>
            <person name="O'Flynn C."/>
            <person name="Davis I."/>
            <person name="Jospin G."/>
            <person name="Darling A.E."/>
            <person name="Coil D.A."/>
            <person name="Alexiev A."/>
            <person name="Horsfall A."/>
            <person name="Kirkwood N."/>
            <person name="Harris S."/>
            <person name="Eisen J.A."/>
        </authorList>
    </citation>
    <scope>NUCLEOTIDE SEQUENCE [LARGE SCALE GENOMIC DNA]</scope>
    <source>
        <strain evidence="8">COT-052 OH3439</strain>
    </source>
</reference>
<dbReference type="AlphaFoldDB" id="A0A0A2F5X3"/>
<comment type="caution">
    <text evidence="7">The sequence shown here is derived from an EMBL/GenBank/DDBJ whole genome shotgun (WGS) entry which is preliminary data.</text>
</comment>
<evidence type="ECO:0000256" key="4">
    <source>
        <dbReference type="ARBA" id="ARBA00023026"/>
    </source>
</evidence>
<keyword evidence="5" id="KW-0472">Membrane</keyword>
<proteinExistence type="inferred from homology"/>
<keyword evidence="5" id="KW-1133">Transmembrane helix</keyword>
<dbReference type="RefSeq" id="WP_039426107.1">
    <property type="nucleotide sequence ID" value="NZ_JRAK01000128.1"/>
</dbReference>
<protein>
    <submittedName>
        <fullName evidence="7">PKD domain protein</fullName>
    </submittedName>
</protein>
<dbReference type="Pfam" id="PF00801">
    <property type="entry name" value="PKD"/>
    <property type="match status" value="2"/>
</dbReference>
<keyword evidence="2" id="KW-0645">Protease</keyword>
<feature type="transmembrane region" description="Helical" evidence="5">
    <location>
        <begin position="6"/>
        <end position="26"/>
    </location>
</feature>
<keyword evidence="5" id="KW-0812">Transmembrane</keyword>
<evidence type="ECO:0000259" key="6">
    <source>
        <dbReference type="PROSITE" id="PS50093"/>
    </source>
</evidence>
<dbReference type="PROSITE" id="PS50093">
    <property type="entry name" value="PKD"/>
    <property type="match status" value="2"/>
</dbReference>
<evidence type="ECO:0000256" key="1">
    <source>
        <dbReference type="ARBA" id="ARBA00006067"/>
    </source>
</evidence>
<dbReference type="SUPFAM" id="SSF49299">
    <property type="entry name" value="PKD domain"/>
    <property type="match status" value="2"/>
</dbReference>
<sequence>MNKIFTRWMIIVLAALAAGILIAWLLRLKFTDKEIHAYVSPTEIELGSPIFFTDSTHNAKEVLWEFGNGDMSVERKGAYLFPQTGRYQVRLKIDGKQEARFIVNVREKAETKEEIPVRIIAPTTALQNELITFMADGESSEWRWEFGESGDVDSREKNPTYAYREPGIYQVHLTSENTEYPVLHQIEILPEYAESDSTDVLSLIAEDIRVRLQNIIDGESFNANYNYVLDKYLCNNPNVIVLINNVRQNDFYSYCHELKIIGSRSSATVLEVVVEPDKRSNCVKKLLVRQNSLLKK</sequence>
<dbReference type="CDD" id="cd00146">
    <property type="entry name" value="PKD"/>
    <property type="match status" value="1"/>
</dbReference>
<evidence type="ECO:0000313" key="7">
    <source>
        <dbReference type="EMBL" id="KGN85460.1"/>
    </source>
</evidence>
<dbReference type="GO" id="GO:0008234">
    <property type="term" value="F:cysteine-type peptidase activity"/>
    <property type="evidence" value="ECO:0007669"/>
    <property type="project" value="UniProtKB-KW"/>
</dbReference>
<dbReference type="InterPro" id="IPR035986">
    <property type="entry name" value="PKD_dom_sf"/>
</dbReference>
<evidence type="ECO:0000256" key="2">
    <source>
        <dbReference type="ARBA" id="ARBA00022670"/>
    </source>
</evidence>
<dbReference type="InterPro" id="IPR022409">
    <property type="entry name" value="PKD/Chitinase_dom"/>
</dbReference>
<dbReference type="InterPro" id="IPR013783">
    <property type="entry name" value="Ig-like_fold"/>
</dbReference>
<dbReference type="PATRIC" id="fig|111105.18.peg.2067"/>
<feature type="domain" description="PKD" evidence="6">
    <location>
        <begin position="137"/>
        <end position="178"/>
    </location>
</feature>
<feature type="domain" description="PKD" evidence="6">
    <location>
        <begin position="51"/>
        <end position="93"/>
    </location>
</feature>
<name>A0A0A2F5X3_9PORP</name>
<gene>
    <name evidence="7" type="ORF">HR15_09670</name>
</gene>
<evidence type="ECO:0000256" key="3">
    <source>
        <dbReference type="ARBA" id="ARBA00022807"/>
    </source>
</evidence>
<keyword evidence="4" id="KW-0843">Virulence</keyword>